<dbReference type="GeneID" id="89971859"/>
<name>A0AAV9N5Y0_9EURO</name>
<dbReference type="Proteomes" id="UP001358417">
    <property type="component" value="Unassembled WGS sequence"/>
</dbReference>
<sequence>MFIEYAAKGRSTRDQELINSDIRAHAARWAYQKSLSQRREDQETSPGSQKAVLKRDESSINPTRTGPRPLLPRPFPRGRATVRKGRVKASDQTLVPRDQASITQIILPRVNSPIQSYPVPLDGDKFRAIEYFPQLWSRWAADVIPNTQDRQVATDKAVATIVQRCLTDELHMSAFISYVLQRAPAAKPSKVFLLRMAGKALSELRSRIESGHASLEEVVWPIIFLAHYELFGSESVVAGRAHLKAVVDLGGMEYLDEVTKVYIRRMDRGWWSDHPSIFPPSPAPRPQWDKLVPETSQNDSIGAGFNNHAEVLGPELVEILPFIVDCVRAGVLCNELMLFDSEDEILQNKVIRRCQGLMDALREQLPTGPEKMACIYPAMIWLQYTTWVMRDLATKATSSVNAYRKITNHAHPTLLRCIGQGTQAQEMLLWAAAVGIATSSDEAVRIQYASHALRLAANLDLVELMSSWRSYIWFEVCAIVDYALILDALDKAMEQDSSLESQDWETSRRSMMHRFDIDNSNEGNPLP</sequence>
<reference evidence="2 3" key="1">
    <citation type="submission" date="2023-08" db="EMBL/GenBank/DDBJ databases">
        <title>Black Yeasts Isolated from many extreme environments.</title>
        <authorList>
            <person name="Coleine C."/>
            <person name="Stajich J.E."/>
            <person name="Selbmann L."/>
        </authorList>
    </citation>
    <scope>NUCLEOTIDE SEQUENCE [LARGE SCALE GENOMIC DNA]</scope>
    <source>
        <strain evidence="2 3">CCFEE 5792</strain>
    </source>
</reference>
<organism evidence="2 3">
    <name type="scientific">Exophiala bonariae</name>
    <dbReference type="NCBI Taxonomy" id="1690606"/>
    <lineage>
        <taxon>Eukaryota</taxon>
        <taxon>Fungi</taxon>
        <taxon>Dikarya</taxon>
        <taxon>Ascomycota</taxon>
        <taxon>Pezizomycotina</taxon>
        <taxon>Eurotiomycetes</taxon>
        <taxon>Chaetothyriomycetidae</taxon>
        <taxon>Chaetothyriales</taxon>
        <taxon>Herpotrichiellaceae</taxon>
        <taxon>Exophiala</taxon>
    </lineage>
</organism>
<accession>A0AAV9N5Y0</accession>
<evidence type="ECO:0000256" key="1">
    <source>
        <dbReference type="SAM" id="MobiDB-lite"/>
    </source>
</evidence>
<gene>
    <name evidence="2" type="ORF">LTR84_003676</name>
</gene>
<dbReference type="RefSeq" id="XP_064704981.1">
    <property type="nucleotide sequence ID" value="XM_064847260.1"/>
</dbReference>
<feature type="region of interest" description="Disordered" evidence="1">
    <location>
        <begin position="35"/>
        <end position="92"/>
    </location>
</feature>
<evidence type="ECO:0000313" key="2">
    <source>
        <dbReference type="EMBL" id="KAK5050395.1"/>
    </source>
</evidence>
<protein>
    <submittedName>
        <fullName evidence="2">Uncharacterized protein</fullName>
    </submittedName>
</protein>
<dbReference type="AlphaFoldDB" id="A0AAV9N5Y0"/>
<dbReference type="EMBL" id="JAVRRD010000017">
    <property type="protein sequence ID" value="KAK5050395.1"/>
    <property type="molecule type" value="Genomic_DNA"/>
</dbReference>
<proteinExistence type="predicted"/>
<keyword evidence="3" id="KW-1185">Reference proteome</keyword>
<comment type="caution">
    <text evidence="2">The sequence shown here is derived from an EMBL/GenBank/DDBJ whole genome shotgun (WGS) entry which is preliminary data.</text>
</comment>
<evidence type="ECO:0000313" key="3">
    <source>
        <dbReference type="Proteomes" id="UP001358417"/>
    </source>
</evidence>